<feature type="transmembrane region" description="Helical" evidence="1">
    <location>
        <begin position="42"/>
        <end position="62"/>
    </location>
</feature>
<dbReference type="GO" id="GO:0005886">
    <property type="term" value="C:plasma membrane"/>
    <property type="evidence" value="ECO:0007669"/>
    <property type="project" value="TreeGrafter"/>
</dbReference>
<dbReference type="SMART" id="SM00267">
    <property type="entry name" value="GGDEF"/>
    <property type="match status" value="1"/>
</dbReference>
<dbReference type="Pfam" id="PF00990">
    <property type="entry name" value="GGDEF"/>
    <property type="match status" value="1"/>
</dbReference>
<dbReference type="RefSeq" id="WP_254760971.1">
    <property type="nucleotide sequence ID" value="NZ_JANCLT010000018.1"/>
</dbReference>
<evidence type="ECO:0000256" key="1">
    <source>
        <dbReference type="SAM" id="Phobius"/>
    </source>
</evidence>
<dbReference type="InterPro" id="IPR043128">
    <property type="entry name" value="Rev_trsase/Diguanyl_cyclase"/>
</dbReference>
<dbReference type="InterPro" id="IPR029787">
    <property type="entry name" value="Nucleotide_cyclase"/>
</dbReference>
<dbReference type="InterPro" id="IPR050469">
    <property type="entry name" value="Diguanylate_Cyclase"/>
</dbReference>
<sequence length="341" mass="38831">MKRIRSVEDLKRMIYLWSIPPIVLALGIYSLLAPHLAEAQGFYIMASRLLLVWYTAVWLLIYRKRFIRFVELGTLALLTFAHIATVYDGIFHSMAQGKEPVLGISAIWMPAVLLVFFLILSARPALIYSLTIFGVLLCFGVGKLAHVSHENLLSLCQFYIAYIVYIFMFYFAHYLFRLFAELENVKKRALADALTGIPNRHQIDIWLEERMEQRSPFSIIFFDMDHFKAINDTYGHKVGDSVLQELAGLVQKRLSEEQLFGRWGGEEFLILMPGPAEDALQLAEQLRQAIHAYSFLAAGTRTASFGVTAFRSGETAEALLDRADRGLYQSKADGRNRVTMT</sequence>
<dbReference type="PROSITE" id="PS50887">
    <property type="entry name" value="GGDEF"/>
    <property type="match status" value="1"/>
</dbReference>
<feature type="transmembrane region" description="Helical" evidence="1">
    <location>
        <begin position="127"/>
        <end position="147"/>
    </location>
</feature>
<dbReference type="Proteomes" id="UP001156102">
    <property type="component" value="Unassembled WGS sequence"/>
</dbReference>
<feature type="transmembrane region" description="Helical" evidence="1">
    <location>
        <begin position="12"/>
        <end position="36"/>
    </location>
</feature>
<keyword evidence="1" id="KW-0812">Transmembrane</keyword>
<protein>
    <submittedName>
        <fullName evidence="3">GGDEF domain-containing protein</fullName>
    </submittedName>
</protein>
<dbReference type="EMBL" id="JANCLT010000018">
    <property type="protein sequence ID" value="MCP8971043.1"/>
    <property type="molecule type" value="Genomic_DNA"/>
</dbReference>
<accession>A0AA41XC98</accession>
<dbReference type="GO" id="GO:0052621">
    <property type="term" value="F:diguanylate cyclase activity"/>
    <property type="evidence" value="ECO:0007669"/>
    <property type="project" value="TreeGrafter"/>
</dbReference>
<comment type="caution">
    <text evidence="3">The sequence shown here is derived from an EMBL/GenBank/DDBJ whole genome shotgun (WGS) entry which is preliminary data.</text>
</comment>
<evidence type="ECO:0000259" key="2">
    <source>
        <dbReference type="PROSITE" id="PS50887"/>
    </source>
</evidence>
<keyword evidence="4" id="KW-1185">Reference proteome</keyword>
<dbReference type="InterPro" id="IPR000160">
    <property type="entry name" value="GGDEF_dom"/>
</dbReference>
<feature type="transmembrane region" description="Helical" evidence="1">
    <location>
        <begin position="102"/>
        <end position="120"/>
    </location>
</feature>
<gene>
    <name evidence="3" type="ORF">NK662_21200</name>
</gene>
<keyword evidence="1" id="KW-0472">Membrane</keyword>
<feature type="domain" description="GGDEF" evidence="2">
    <location>
        <begin position="215"/>
        <end position="341"/>
    </location>
</feature>
<proteinExistence type="predicted"/>
<dbReference type="PANTHER" id="PTHR45138">
    <property type="entry name" value="REGULATORY COMPONENTS OF SENSORY TRANSDUCTION SYSTEM"/>
    <property type="match status" value="1"/>
</dbReference>
<dbReference type="GO" id="GO:0043709">
    <property type="term" value="P:cell adhesion involved in single-species biofilm formation"/>
    <property type="evidence" value="ECO:0007669"/>
    <property type="project" value="TreeGrafter"/>
</dbReference>
<reference evidence="3" key="1">
    <citation type="submission" date="2022-07" db="EMBL/GenBank/DDBJ databases">
        <authorList>
            <person name="Li W.-J."/>
            <person name="Deng Q.-Q."/>
        </authorList>
    </citation>
    <scope>NUCLEOTIDE SEQUENCE</scope>
    <source>
        <strain evidence="3">SYSU M60031</strain>
    </source>
</reference>
<name>A0AA41XC98_9BACI</name>
<feature type="transmembrane region" description="Helical" evidence="1">
    <location>
        <begin position="69"/>
        <end position="90"/>
    </location>
</feature>
<dbReference type="PANTHER" id="PTHR45138:SF9">
    <property type="entry name" value="DIGUANYLATE CYCLASE DGCM-RELATED"/>
    <property type="match status" value="1"/>
</dbReference>
<dbReference type="AlphaFoldDB" id="A0AA41XC98"/>
<dbReference type="NCBIfam" id="TIGR00254">
    <property type="entry name" value="GGDEF"/>
    <property type="match status" value="1"/>
</dbReference>
<dbReference type="GO" id="GO:1902201">
    <property type="term" value="P:negative regulation of bacterial-type flagellum-dependent cell motility"/>
    <property type="evidence" value="ECO:0007669"/>
    <property type="project" value="TreeGrafter"/>
</dbReference>
<dbReference type="CDD" id="cd01949">
    <property type="entry name" value="GGDEF"/>
    <property type="match status" value="1"/>
</dbReference>
<organism evidence="3 4">
    <name type="scientific">Ectobacillus ponti</name>
    <dbReference type="NCBI Taxonomy" id="2961894"/>
    <lineage>
        <taxon>Bacteria</taxon>
        <taxon>Bacillati</taxon>
        <taxon>Bacillota</taxon>
        <taxon>Bacilli</taxon>
        <taxon>Bacillales</taxon>
        <taxon>Bacillaceae</taxon>
        <taxon>Ectobacillus</taxon>
    </lineage>
</organism>
<keyword evidence="1" id="KW-1133">Transmembrane helix</keyword>
<dbReference type="SUPFAM" id="SSF55073">
    <property type="entry name" value="Nucleotide cyclase"/>
    <property type="match status" value="1"/>
</dbReference>
<evidence type="ECO:0000313" key="3">
    <source>
        <dbReference type="EMBL" id="MCP8971043.1"/>
    </source>
</evidence>
<evidence type="ECO:0000313" key="4">
    <source>
        <dbReference type="Proteomes" id="UP001156102"/>
    </source>
</evidence>
<feature type="transmembrane region" description="Helical" evidence="1">
    <location>
        <begin position="159"/>
        <end position="180"/>
    </location>
</feature>
<dbReference type="FunFam" id="3.30.70.270:FF:000001">
    <property type="entry name" value="Diguanylate cyclase domain protein"/>
    <property type="match status" value="1"/>
</dbReference>
<dbReference type="Gene3D" id="3.30.70.270">
    <property type="match status" value="1"/>
</dbReference>